<gene>
    <name evidence="2" type="ORF">SCHPADRAFT_126728</name>
</gene>
<proteinExistence type="predicted"/>
<evidence type="ECO:0000313" key="3">
    <source>
        <dbReference type="Proteomes" id="UP000053477"/>
    </source>
</evidence>
<reference evidence="2 3" key="1">
    <citation type="submission" date="2015-04" db="EMBL/GenBank/DDBJ databases">
        <title>Complete genome sequence of Schizopora paradoxa KUC8140, a cosmopolitan wood degrader in East Asia.</title>
        <authorList>
            <consortium name="DOE Joint Genome Institute"/>
            <person name="Min B."/>
            <person name="Park H."/>
            <person name="Jang Y."/>
            <person name="Kim J.-J."/>
            <person name="Kim K.H."/>
            <person name="Pangilinan J."/>
            <person name="Lipzen A."/>
            <person name="Riley R."/>
            <person name="Grigoriev I.V."/>
            <person name="Spatafora J.W."/>
            <person name="Choi I.-G."/>
        </authorList>
    </citation>
    <scope>NUCLEOTIDE SEQUENCE [LARGE SCALE GENOMIC DNA]</scope>
    <source>
        <strain evidence="2 3">KUC8140</strain>
    </source>
</reference>
<evidence type="ECO:0000256" key="1">
    <source>
        <dbReference type="SAM" id="MobiDB-lite"/>
    </source>
</evidence>
<accession>A0A0H2SMD1</accession>
<organism evidence="2 3">
    <name type="scientific">Schizopora paradoxa</name>
    <dbReference type="NCBI Taxonomy" id="27342"/>
    <lineage>
        <taxon>Eukaryota</taxon>
        <taxon>Fungi</taxon>
        <taxon>Dikarya</taxon>
        <taxon>Basidiomycota</taxon>
        <taxon>Agaricomycotina</taxon>
        <taxon>Agaricomycetes</taxon>
        <taxon>Hymenochaetales</taxon>
        <taxon>Schizoporaceae</taxon>
        <taxon>Schizopora</taxon>
    </lineage>
</organism>
<protein>
    <submittedName>
        <fullName evidence="2">Uncharacterized protein</fullName>
    </submittedName>
</protein>
<dbReference type="Proteomes" id="UP000053477">
    <property type="component" value="Unassembled WGS sequence"/>
</dbReference>
<keyword evidence="3" id="KW-1185">Reference proteome</keyword>
<name>A0A0H2SMD1_9AGAM</name>
<sequence length="271" mass="30184">MRFSSRGLKTASRRGTGSPLDSTILVEGGSKPPSERRKKTKMKSAKRTASAVASHSFDVVREISDVFGPLKSVVNGVGHAANVMQNARRSQKDARMLRAEVDAFRSQVDGIIPDVSLTPLPVVDSLVRLDRYVPNLQNTRRVKNCFFASCFRELDDIEASTILLSKDRFGSRILHWKERESLLRTAELRFRGARERFSIDCSIAATVLSHTRQQTESIALGVQFTEERMKFGQTLWLEGTLKVLALVGLFGSNGSMADPTLNRKLHVLPEP</sequence>
<feature type="compositionally biased region" description="Basic residues" evidence="1">
    <location>
        <begin position="36"/>
        <end position="46"/>
    </location>
</feature>
<dbReference type="InParanoid" id="A0A0H2SMD1"/>
<dbReference type="OrthoDB" id="3266026at2759"/>
<dbReference type="AlphaFoldDB" id="A0A0H2SMD1"/>
<feature type="region of interest" description="Disordered" evidence="1">
    <location>
        <begin position="1"/>
        <end position="48"/>
    </location>
</feature>
<dbReference type="EMBL" id="KQ085896">
    <property type="protein sequence ID" value="KLO18256.1"/>
    <property type="molecule type" value="Genomic_DNA"/>
</dbReference>
<evidence type="ECO:0000313" key="2">
    <source>
        <dbReference type="EMBL" id="KLO18256.1"/>
    </source>
</evidence>